<reference evidence="3 4" key="1">
    <citation type="journal article" date="2019" name="Plant Biotechnol. J.">
        <title>The red bayberry genome and genetic basis of sex determination.</title>
        <authorList>
            <person name="Jia H.M."/>
            <person name="Jia H.J."/>
            <person name="Cai Q.L."/>
            <person name="Wang Y."/>
            <person name="Zhao H.B."/>
            <person name="Yang W.F."/>
            <person name="Wang G.Y."/>
            <person name="Li Y.H."/>
            <person name="Zhan D.L."/>
            <person name="Shen Y.T."/>
            <person name="Niu Q.F."/>
            <person name="Chang L."/>
            <person name="Qiu J."/>
            <person name="Zhao L."/>
            <person name="Xie H.B."/>
            <person name="Fu W.Y."/>
            <person name="Jin J."/>
            <person name="Li X.W."/>
            <person name="Jiao Y."/>
            <person name="Zhou C.C."/>
            <person name="Tu T."/>
            <person name="Chai C.Y."/>
            <person name="Gao J.L."/>
            <person name="Fan L.J."/>
            <person name="van de Weg E."/>
            <person name="Wang J.Y."/>
            <person name="Gao Z.S."/>
        </authorList>
    </citation>
    <scope>NUCLEOTIDE SEQUENCE [LARGE SCALE GENOMIC DNA]</scope>
    <source>
        <tissue evidence="3">Leaves</tissue>
    </source>
</reference>
<organism evidence="3 4">
    <name type="scientific">Morella rubra</name>
    <name type="common">Chinese bayberry</name>
    <dbReference type="NCBI Taxonomy" id="262757"/>
    <lineage>
        <taxon>Eukaryota</taxon>
        <taxon>Viridiplantae</taxon>
        <taxon>Streptophyta</taxon>
        <taxon>Embryophyta</taxon>
        <taxon>Tracheophyta</taxon>
        <taxon>Spermatophyta</taxon>
        <taxon>Magnoliopsida</taxon>
        <taxon>eudicotyledons</taxon>
        <taxon>Gunneridae</taxon>
        <taxon>Pentapetalae</taxon>
        <taxon>rosids</taxon>
        <taxon>fabids</taxon>
        <taxon>Fagales</taxon>
        <taxon>Myricaceae</taxon>
        <taxon>Morella</taxon>
    </lineage>
</organism>
<dbReference type="GO" id="GO:0005737">
    <property type="term" value="C:cytoplasm"/>
    <property type="evidence" value="ECO:0007669"/>
    <property type="project" value="TreeGrafter"/>
</dbReference>
<dbReference type="InterPro" id="IPR032675">
    <property type="entry name" value="LRR_dom_sf"/>
</dbReference>
<dbReference type="AlphaFoldDB" id="A0A6A1V7R2"/>
<evidence type="ECO:0000256" key="1">
    <source>
        <dbReference type="SAM" id="MobiDB-lite"/>
    </source>
</evidence>
<dbReference type="Pfam" id="PF12937">
    <property type="entry name" value="F-box-like"/>
    <property type="match status" value="1"/>
</dbReference>
<sequence>MQHHHRNHSHLSSGGLTTPGGAISVAPDPKRGKKRGSYNCGRCGQPKKGHSCHVTPTDSTPSPADSSIQISATSSLPTTRPPTLRQAFSHLRRALSFEDDVDDVRDDLPETEAEDEEEELDFGDLSLDLESGGLPANCLWDILRRLPPPGLLAAARVCKGWRESARRVWRAAEELKLRVPARAQVGFVESVLKKCPGLVRLSLRIESDVDSTLLVYIASSCPNLEVLEISKSDTAVNWITGDGLGCFVANKRCLKSLKMEGCSNLGAFVLCSSSLSTLWLSDLCSLSKTVFNCPNLKEISLEFSRRQNDSTDLTTVVDGLGRNCPRLQNIHIASVRLSHSVVLALTAAQLRCLRMLSLVLGSEITDASVAAIASSYPNLELLDLSGSSISDCGIGMICNVFTETLSRLLLALCPNVTSRGIRVAAAQLPLLELMDCGMTVCDRNPENQNIDEKSDWELNTISSPKLHLAHEKLIIEHNRLKKLSLWGCSGLDALYLKCPELNDLNLNSCWNLHPERLLLQCPSLESVHASRCQDLLIGAIESQEARSFPCCIHSSHQFVFTKAEFHDDHDRKPHFCFDNLVSNNLSGVENVLPSKRLADGSKRVGVPHFLSAQAYGDEKKKRRVETQQCNVIGMY</sequence>
<dbReference type="Proteomes" id="UP000516437">
    <property type="component" value="Chromosome 6"/>
</dbReference>
<dbReference type="SUPFAM" id="SSF52047">
    <property type="entry name" value="RNI-like"/>
    <property type="match status" value="1"/>
</dbReference>
<dbReference type="FunFam" id="3.80.10.10:FF:002366">
    <property type="entry name" value="Uncharacterized protein"/>
    <property type="match status" value="1"/>
</dbReference>
<dbReference type="Gene3D" id="3.80.10.10">
    <property type="entry name" value="Ribonuclease Inhibitor"/>
    <property type="match status" value="1"/>
</dbReference>
<dbReference type="PANTHER" id="PTHR13382:SF21">
    <property type="entry name" value="OS12G0601000 PROTEIN"/>
    <property type="match status" value="1"/>
</dbReference>
<dbReference type="InterPro" id="IPR050648">
    <property type="entry name" value="F-box_LRR-repeat"/>
</dbReference>
<keyword evidence="4" id="KW-1185">Reference proteome</keyword>
<dbReference type="OrthoDB" id="6362633at2759"/>
<dbReference type="PANTHER" id="PTHR13382">
    <property type="entry name" value="MITOCHONDRIAL ATP SYNTHASE COUPLING FACTOR B"/>
    <property type="match status" value="1"/>
</dbReference>
<dbReference type="InterPro" id="IPR036047">
    <property type="entry name" value="F-box-like_dom_sf"/>
</dbReference>
<feature type="region of interest" description="Disordered" evidence="1">
    <location>
        <begin position="1"/>
        <end position="82"/>
    </location>
</feature>
<dbReference type="PROSITE" id="PS50181">
    <property type="entry name" value="FBOX"/>
    <property type="match status" value="1"/>
</dbReference>
<comment type="caution">
    <text evidence="3">The sequence shown here is derived from an EMBL/GenBank/DDBJ whole genome shotgun (WGS) entry which is preliminary data.</text>
</comment>
<dbReference type="Gene3D" id="1.20.1280.50">
    <property type="match status" value="1"/>
</dbReference>
<name>A0A6A1V7R2_9ROSI</name>
<accession>A0A6A1V7R2</accession>
<protein>
    <submittedName>
        <fullName evidence="3">F-box/LRR-repeat protein 17</fullName>
    </submittedName>
</protein>
<evidence type="ECO:0000259" key="2">
    <source>
        <dbReference type="PROSITE" id="PS50181"/>
    </source>
</evidence>
<dbReference type="EMBL" id="RXIC02000024">
    <property type="protein sequence ID" value="KAB1208854.1"/>
    <property type="molecule type" value="Genomic_DNA"/>
</dbReference>
<proteinExistence type="predicted"/>
<dbReference type="InterPro" id="IPR001810">
    <property type="entry name" value="F-box_dom"/>
</dbReference>
<dbReference type="SUPFAM" id="SSF81383">
    <property type="entry name" value="F-box domain"/>
    <property type="match status" value="1"/>
</dbReference>
<feature type="compositionally biased region" description="Low complexity" evidence="1">
    <location>
        <begin position="55"/>
        <end position="82"/>
    </location>
</feature>
<gene>
    <name evidence="3" type="ORF">CJ030_MR6G011290</name>
</gene>
<evidence type="ECO:0000313" key="4">
    <source>
        <dbReference type="Proteomes" id="UP000516437"/>
    </source>
</evidence>
<feature type="domain" description="F-box" evidence="2">
    <location>
        <begin position="128"/>
        <end position="172"/>
    </location>
</feature>
<evidence type="ECO:0000313" key="3">
    <source>
        <dbReference type="EMBL" id="KAB1208854.1"/>
    </source>
</evidence>